<dbReference type="Proteomes" id="UP000553632">
    <property type="component" value="Unassembled WGS sequence"/>
</dbReference>
<evidence type="ECO:0000256" key="1">
    <source>
        <dbReference type="SAM" id="MobiDB-lite"/>
    </source>
</evidence>
<keyword evidence="3" id="KW-1185">Reference proteome</keyword>
<feature type="compositionally biased region" description="Basic and acidic residues" evidence="1">
    <location>
        <begin position="71"/>
        <end position="85"/>
    </location>
</feature>
<evidence type="ECO:0000313" key="3">
    <source>
        <dbReference type="Proteomes" id="UP000553632"/>
    </source>
</evidence>
<feature type="region of interest" description="Disordered" evidence="1">
    <location>
        <begin position="21"/>
        <end position="85"/>
    </location>
</feature>
<name>A0A7J6T143_PEROL</name>
<dbReference type="EMBL" id="JABANO010014417">
    <property type="protein sequence ID" value="KAF4738597.1"/>
    <property type="molecule type" value="Genomic_DNA"/>
</dbReference>
<feature type="non-terminal residue" evidence="2">
    <location>
        <position position="124"/>
    </location>
</feature>
<gene>
    <name evidence="2" type="ORF">FOZ63_023922</name>
</gene>
<protein>
    <submittedName>
        <fullName evidence="2">Uncharacterized protein</fullName>
    </submittedName>
</protein>
<evidence type="ECO:0000313" key="2">
    <source>
        <dbReference type="EMBL" id="KAF4738597.1"/>
    </source>
</evidence>
<reference evidence="2 3" key="1">
    <citation type="submission" date="2020-04" db="EMBL/GenBank/DDBJ databases">
        <title>Perkinsus olseni comparative genomics.</title>
        <authorList>
            <person name="Bogema D.R."/>
        </authorList>
    </citation>
    <scope>NUCLEOTIDE SEQUENCE [LARGE SCALE GENOMIC DNA]</scope>
    <source>
        <strain evidence="2 3">ATCC PRA-207</strain>
    </source>
</reference>
<feature type="non-terminal residue" evidence="2">
    <location>
        <position position="1"/>
    </location>
</feature>
<feature type="compositionally biased region" description="Polar residues" evidence="1">
    <location>
        <begin position="35"/>
        <end position="44"/>
    </location>
</feature>
<comment type="caution">
    <text evidence="2">The sequence shown here is derived from an EMBL/GenBank/DDBJ whole genome shotgun (WGS) entry which is preliminary data.</text>
</comment>
<proteinExistence type="predicted"/>
<organism evidence="2 3">
    <name type="scientific">Perkinsus olseni</name>
    <name type="common">Perkinsus atlanticus</name>
    <dbReference type="NCBI Taxonomy" id="32597"/>
    <lineage>
        <taxon>Eukaryota</taxon>
        <taxon>Sar</taxon>
        <taxon>Alveolata</taxon>
        <taxon>Perkinsozoa</taxon>
        <taxon>Perkinsea</taxon>
        <taxon>Perkinsida</taxon>
        <taxon>Perkinsidae</taxon>
        <taxon>Perkinsus</taxon>
    </lineage>
</organism>
<accession>A0A7J6T143</accession>
<dbReference type="AlphaFoldDB" id="A0A7J6T143"/>
<sequence>VDTAVAGKTIASMAMESIPGQTVASTKEALPMTTEMASEPSSGQMGVHTKDNGLKGGSMDAAFSPLQRGSHMKENGSREYARDGSLLDHLTPREMRMPPIIDAPIRGLLLSCIALAKVSKVYPL</sequence>